<dbReference type="SUPFAM" id="SSF49265">
    <property type="entry name" value="Fibronectin type III"/>
    <property type="match status" value="1"/>
</dbReference>
<dbReference type="InterPro" id="IPR050396">
    <property type="entry name" value="Glycosyltr_51/Transpeptidase"/>
</dbReference>
<reference evidence="17 18" key="1">
    <citation type="submission" date="2021-01" db="EMBL/GenBank/DDBJ databases">
        <title>FDA dAtabase for Regulatory Grade micrObial Sequences (FDA-ARGOS): Supporting development and validation of Infectious Disease Dx tests.</title>
        <authorList>
            <person name="Nelson B."/>
            <person name="Plummer A."/>
            <person name="Tallon L."/>
            <person name="Sadzewicz L."/>
            <person name="Zhao X."/>
            <person name="Boylan J."/>
            <person name="Ott S."/>
            <person name="Bowen H."/>
            <person name="Vavikolanu K."/>
            <person name="Mehta A."/>
            <person name="Aluvathingal J."/>
            <person name="Nadendla S."/>
            <person name="Myers T."/>
            <person name="Yan Y."/>
            <person name="Sichtig H."/>
        </authorList>
    </citation>
    <scope>NUCLEOTIDE SEQUENCE [LARGE SCALE GENOMIC DNA]</scope>
    <source>
        <strain evidence="17 18">FDAARGOS_1161</strain>
    </source>
</reference>
<evidence type="ECO:0000256" key="3">
    <source>
        <dbReference type="ARBA" id="ARBA00022645"/>
    </source>
</evidence>
<dbReference type="InterPro" id="IPR023346">
    <property type="entry name" value="Lysozyme-like_dom_sf"/>
</dbReference>
<comment type="similarity">
    <text evidence="1">In the C-terminal section; belongs to the transpeptidase family.</text>
</comment>
<dbReference type="GO" id="GO:0071555">
    <property type="term" value="P:cell wall organization"/>
    <property type="evidence" value="ECO:0007669"/>
    <property type="project" value="UniProtKB-KW"/>
</dbReference>
<feature type="compositionally biased region" description="Polar residues" evidence="14">
    <location>
        <begin position="779"/>
        <end position="788"/>
    </location>
</feature>
<evidence type="ECO:0000256" key="9">
    <source>
        <dbReference type="ARBA" id="ARBA00022984"/>
    </source>
</evidence>
<evidence type="ECO:0000256" key="6">
    <source>
        <dbReference type="ARBA" id="ARBA00022679"/>
    </source>
</evidence>
<feature type="domain" description="Fibronectin type-III" evidence="16">
    <location>
        <begin position="703"/>
        <end position="796"/>
    </location>
</feature>
<comment type="catalytic activity">
    <reaction evidence="13">
        <text>[GlcNAc-(1-&gt;4)-Mur2Ac(oyl-L-Ala-gamma-D-Glu-L-Lys-D-Ala-D-Ala)](n)-di-trans,octa-cis-undecaprenyl diphosphate + beta-D-GlcNAc-(1-&gt;4)-Mur2Ac(oyl-L-Ala-gamma-D-Glu-L-Lys-D-Ala-D-Ala)-di-trans,octa-cis-undecaprenyl diphosphate = [GlcNAc-(1-&gt;4)-Mur2Ac(oyl-L-Ala-gamma-D-Glu-L-Lys-D-Ala-D-Ala)](n+1)-di-trans,octa-cis-undecaprenyl diphosphate + di-trans,octa-cis-undecaprenyl diphosphate + H(+)</text>
        <dbReference type="Rhea" id="RHEA:23708"/>
        <dbReference type="Rhea" id="RHEA-COMP:9602"/>
        <dbReference type="Rhea" id="RHEA-COMP:9603"/>
        <dbReference type="ChEBI" id="CHEBI:15378"/>
        <dbReference type="ChEBI" id="CHEBI:58405"/>
        <dbReference type="ChEBI" id="CHEBI:60033"/>
        <dbReference type="ChEBI" id="CHEBI:78435"/>
        <dbReference type="EC" id="2.4.99.28"/>
    </reaction>
</comment>
<dbReference type="KEGG" id="ppsr:I6J18_21830"/>
<dbReference type="SUPFAM" id="SSF56601">
    <property type="entry name" value="beta-lactamase/transpeptidase-like"/>
    <property type="match status" value="1"/>
</dbReference>
<gene>
    <name evidence="17" type="ORF">I6J18_21830</name>
</gene>
<feature type="region of interest" description="Disordered" evidence="14">
    <location>
        <begin position="779"/>
        <end position="896"/>
    </location>
</feature>
<keyword evidence="18" id="KW-1185">Reference proteome</keyword>
<organism evidence="17 18">
    <name type="scientific">Peribacillus psychrosaccharolyticus</name>
    <name type="common">Bacillus psychrosaccharolyticus</name>
    <dbReference type="NCBI Taxonomy" id="1407"/>
    <lineage>
        <taxon>Bacteria</taxon>
        <taxon>Bacillati</taxon>
        <taxon>Bacillota</taxon>
        <taxon>Bacilli</taxon>
        <taxon>Bacillales</taxon>
        <taxon>Bacillaceae</taxon>
        <taxon>Peribacillus</taxon>
    </lineage>
</organism>
<keyword evidence="5" id="KW-0328">Glycosyltransferase</keyword>
<evidence type="ECO:0000256" key="4">
    <source>
        <dbReference type="ARBA" id="ARBA00022670"/>
    </source>
</evidence>
<keyword evidence="3" id="KW-0121">Carboxypeptidase</keyword>
<feature type="transmembrane region" description="Helical" evidence="15">
    <location>
        <begin position="33"/>
        <end position="56"/>
    </location>
</feature>
<evidence type="ECO:0000259" key="16">
    <source>
        <dbReference type="PROSITE" id="PS50853"/>
    </source>
</evidence>
<evidence type="ECO:0000256" key="7">
    <source>
        <dbReference type="ARBA" id="ARBA00022801"/>
    </source>
</evidence>
<dbReference type="InterPro" id="IPR003961">
    <property type="entry name" value="FN3_dom"/>
</dbReference>
<evidence type="ECO:0000256" key="15">
    <source>
        <dbReference type="SAM" id="Phobius"/>
    </source>
</evidence>
<evidence type="ECO:0000256" key="10">
    <source>
        <dbReference type="ARBA" id="ARBA00023268"/>
    </source>
</evidence>
<dbReference type="PROSITE" id="PS50853">
    <property type="entry name" value="FN3"/>
    <property type="match status" value="1"/>
</dbReference>
<keyword evidence="10" id="KW-0511">Multifunctional enzyme</keyword>
<dbReference type="Pfam" id="PF00912">
    <property type="entry name" value="Transgly"/>
    <property type="match status" value="1"/>
</dbReference>
<feature type="region of interest" description="Disordered" evidence="14">
    <location>
        <begin position="1"/>
        <end position="26"/>
    </location>
</feature>
<keyword evidence="8" id="KW-0133">Cell shape</keyword>
<keyword evidence="4" id="KW-0645">Protease</keyword>
<dbReference type="NCBIfam" id="TIGR02074">
    <property type="entry name" value="PBP_1a_fam"/>
    <property type="match status" value="1"/>
</dbReference>
<evidence type="ECO:0000256" key="5">
    <source>
        <dbReference type="ARBA" id="ARBA00022676"/>
    </source>
</evidence>
<dbReference type="InterPro" id="IPR013783">
    <property type="entry name" value="Ig-like_fold"/>
</dbReference>
<feature type="compositionally biased region" description="Acidic residues" evidence="14">
    <location>
        <begin position="792"/>
        <end position="811"/>
    </location>
</feature>
<dbReference type="GO" id="GO:0009002">
    <property type="term" value="F:serine-type D-Ala-D-Ala carboxypeptidase activity"/>
    <property type="evidence" value="ECO:0007669"/>
    <property type="project" value="UniProtKB-EC"/>
</dbReference>
<evidence type="ECO:0000256" key="14">
    <source>
        <dbReference type="SAM" id="MobiDB-lite"/>
    </source>
</evidence>
<dbReference type="GO" id="GO:0006508">
    <property type="term" value="P:proteolysis"/>
    <property type="evidence" value="ECO:0007669"/>
    <property type="project" value="UniProtKB-KW"/>
</dbReference>
<protein>
    <submittedName>
        <fullName evidence="17">PBP1A family penicillin-binding protein</fullName>
    </submittedName>
</protein>
<dbReference type="Gene3D" id="1.10.3810.10">
    <property type="entry name" value="Biosynthetic peptidoglycan transglycosylase-like"/>
    <property type="match status" value="1"/>
</dbReference>
<dbReference type="GO" id="GO:0008658">
    <property type="term" value="F:penicillin binding"/>
    <property type="evidence" value="ECO:0007669"/>
    <property type="project" value="InterPro"/>
</dbReference>
<evidence type="ECO:0000256" key="8">
    <source>
        <dbReference type="ARBA" id="ARBA00022960"/>
    </source>
</evidence>
<keyword evidence="9" id="KW-0573">Peptidoglycan synthesis</keyword>
<dbReference type="GO" id="GO:0009252">
    <property type="term" value="P:peptidoglycan biosynthetic process"/>
    <property type="evidence" value="ECO:0007669"/>
    <property type="project" value="UniProtKB-KW"/>
</dbReference>
<sequence>MAEKYNSRQERRKQTENQKKAKKKPKRGMFKRIMMILGIFVGIGLIAGGAAFAYFVSGTPELDESLLKDPIASKIYDVDKKLLSEEGIENREYVNYEDIPELVQDAVLATEDVRFYDHHGIDFYRLGAAVLSNVTNGFGSQGASTLTQQVVKRSYLTPDKTIKRKVQEMWLSIKLEQKYTKEEIFEMYVNKIFYGNRANGISTAAKTYYGKDLKDLTLNEVAMLVGLPQSPSNYEPYGHPDKAKKRRDVVLHLMNKHGYISKEEMEKNQAIAIEQGLKDKDTSKTDTTPYDAFIDEVIEEVQSMGDYNVYTDGLEIYTTIDRDAQEYVYKLLNTNDIVQYPNEKLQAGITLLDTESGEIRAIGGGRNTTVKRGFNYATEAKRSPGSTIKPIIDYGPAVEYLNWSTYQPIIDEPYQYTNGTPIKNAGGTYKGQVTAREALARSLNIPALKTYQAVEEYGEGKGREFAEKLGVPIDNINESASIGSMDSGISSMELAGAYSAFGNNGIYNKPHTVTKIVLRDKTAIKQKVESKAVMKESTAFIISDMLKSVINESYGTGIRAKVPGLPMAGKTGSTNFTPEEKAANGIPADGVRDSWMGAYTTNYTVGVWAGYDNKPKEKLDYVGSSSQRIPKEIIKNLMQYVSKNKETKDFKQPNSVVKVQVVKGSNPAVLANSYTPSHRITNEYYVKGHEPTQVTKEYTKLGAPQGLTGAYNQELNEINLNWSYPTQDEGTPEFEVKVSIDGGGSNVLSLSSDTGLTIQSPTAGASYSFSVTAILNGQRSDAATTSVSVPGEIEEEPIEEPEEEEIPEPEDPNQGTEPDTGDNEEDPGDQDNGNNGNGNGNGNEGSPETDPGTEKPGTEKPGTEKPGTEKPGTEKPGTEKPGTEKPEAPPEQNNGN</sequence>
<dbReference type="Proteomes" id="UP000595254">
    <property type="component" value="Chromosome"/>
</dbReference>
<dbReference type="CDD" id="cd00063">
    <property type="entry name" value="FN3"/>
    <property type="match status" value="1"/>
</dbReference>
<comment type="similarity">
    <text evidence="2">In the N-terminal section; belongs to the glycosyltransferase 51 family.</text>
</comment>
<name>A0A974NM17_PERPY</name>
<dbReference type="PANTHER" id="PTHR32282:SF29">
    <property type="entry name" value="PENICILLIN-BINDING PROTEIN 1A"/>
    <property type="match status" value="1"/>
</dbReference>
<evidence type="ECO:0000256" key="1">
    <source>
        <dbReference type="ARBA" id="ARBA00007090"/>
    </source>
</evidence>
<dbReference type="AlphaFoldDB" id="A0A974NM17"/>
<evidence type="ECO:0000256" key="12">
    <source>
        <dbReference type="ARBA" id="ARBA00034000"/>
    </source>
</evidence>
<evidence type="ECO:0000313" key="18">
    <source>
        <dbReference type="Proteomes" id="UP000595254"/>
    </source>
</evidence>
<keyword evidence="15" id="KW-0472">Membrane</keyword>
<feature type="compositionally biased region" description="Basic and acidic residues" evidence="14">
    <location>
        <begin position="852"/>
        <end position="888"/>
    </location>
</feature>
<keyword evidence="15" id="KW-0812">Transmembrane</keyword>
<dbReference type="GO" id="GO:0008360">
    <property type="term" value="P:regulation of cell shape"/>
    <property type="evidence" value="ECO:0007669"/>
    <property type="project" value="UniProtKB-KW"/>
</dbReference>
<evidence type="ECO:0000256" key="2">
    <source>
        <dbReference type="ARBA" id="ARBA00007739"/>
    </source>
</evidence>
<dbReference type="EMBL" id="CP068053">
    <property type="protein sequence ID" value="QQT00187.1"/>
    <property type="molecule type" value="Genomic_DNA"/>
</dbReference>
<keyword evidence="7" id="KW-0378">Hydrolase</keyword>
<dbReference type="PANTHER" id="PTHR32282">
    <property type="entry name" value="BINDING PROTEIN TRANSPEPTIDASE, PUTATIVE-RELATED"/>
    <property type="match status" value="1"/>
</dbReference>
<keyword evidence="15" id="KW-1133">Transmembrane helix</keyword>
<dbReference type="InterPro" id="IPR036950">
    <property type="entry name" value="PBP_transglycosylase"/>
</dbReference>
<feature type="compositionally biased region" description="Basic and acidic residues" evidence="14">
    <location>
        <begin position="1"/>
        <end position="19"/>
    </location>
</feature>
<feature type="compositionally biased region" description="Acidic residues" evidence="14">
    <location>
        <begin position="819"/>
        <end position="829"/>
    </location>
</feature>
<dbReference type="InterPro" id="IPR001264">
    <property type="entry name" value="Glyco_trans_51"/>
</dbReference>
<dbReference type="Gene3D" id="3.40.710.10">
    <property type="entry name" value="DD-peptidase/beta-lactamase superfamily"/>
    <property type="match status" value="1"/>
</dbReference>
<dbReference type="InterPro" id="IPR012338">
    <property type="entry name" value="Beta-lactam/transpept-like"/>
</dbReference>
<proteinExistence type="inferred from homology"/>
<dbReference type="SUPFAM" id="SSF53955">
    <property type="entry name" value="Lysozyme-like"/>
    <property type="match status" value="1"/>
</dbReference>
<evidence type="ECO:0000256" key="11">
    <source>
        <dbReference type="ARBA" id="ARBA00023316"/>
    </source>
</evidence>
<accession>A0A974NM17</accession>
<dbReference type="GO" id="GO:0030288">
    <property type="term" value="C:outer membrane-bounded periplasmic space"/>
    <property type="evidence" value="ECO:0007669"/>
    <property type="project" value="TreeGrafter"/>
</dbReference>
<dbReference type="Pfam" id="PF00905">
    <property type="entry name" value="Transpeptidase"/>
    <property type="match status" value="1"/>
</dbReference>
<dbReference type="InterPro" id="IPR001460">
    <property type="entry name" value="PCN-bd_Tpept"/>
</dbReference>
<dbReference type="FunFam" id="1.10.3810.10:FF:000001">
    <property type="entry name" value="Penicillin-binding protein 1A"/>
    <property type="match status" value="1"/>
</dbReference>
<keyword evidence="11" id="KW-0961">Cell wall biogenesis/degradation</keyword>
<evidence type="ECO:0000313" key="17">
    <source>
        <dbReference type="EMBL" id="QQT00187.1"/>
    </source>
</evidence>
<dbReference type="Gene3D" id="2.60.40.10">
    <property type="entry name" value="Immunoglobulins"/>
    <property type="match status" value="1"/>
</dbReference>
<dbReference type="InterPro" id="IPR036116">
    <property type="entry name" value="FN3_sf"/>
</dbReference>
<keyword evidence="6" id="KW-0808">Transferase</keyword>
<comment type="catalytic activity">
    <reaction evidence="12">
        <text>Preferential cleavage: (Ac)2-L-Lys-D-Ala-|-D-Ala. Also transpeptidation of peptidyl-alanyl moieties that are N-acyl substituents of D-alanine.</text>
        <dbReference type="EC" id="3.4.16.4"/>
    </reaction>
</comment>
<dbReference type="GO" id="GO:0008955">
    <property type="term" value="F:peptidoglycan glycosyltransferase activity"/>
    <property type="evidence" value="ECO:0007669"/>
    <property type="project" value="UniProtKB-EC"/>
</dbReference>
<evidence type="ECO:0000256" key="13">
    <source>
        <dbReference type="ARBA" id="ARBA00049902"/>
    </source>
</evidence>
<dbReference type="RefSeq" id="WP_081704984.1">
    <property type="nucleotide sequence ID" value="NZ_CP068053.1"/>
</dbReference>